<feature type="binding site" evidence="1">
    <location>
        <position position="165"/>
    </location>
    <ligand>
        <name>Zn(2+)</name>
        <dbReference type="ChEBI" id="CHEBI:29105"/>
        <note>catalytic</note>
    </ligand>
</feature>
<keyword evidence="1 2" id="KW-0479">Metal-binding</keyword>
<dbReference type="VEuPathDB" id="VectorBase:MDOA004189"/>
<dbReference type="InterPro" id="IPR001506">
    <property type="entry name" value="Peptidase_M12A"/>
</dbReference>
<evidence type="ECO:0000256" key="1">
    <source>
        <dbReference type="PROSITE-ProRule" id="PRU01211"/>
    </source>
</evidence>
<dbReference type="PROSITE" id="PS51864">
    <property type="entry name" value="ASTACIN"/>
    <property type="match status" value="1"/>
</dbReference>
<dbReference type="RefSeq" id="XP_005182307.3">
    <property type="nucleotide sequence ID" value="XM_005182250.4"/>
</dbReference>
<feature type="domain" description="Peptidase M12A" evidence="3">
    <location>
        <begin position="68"/>
        <end position="267"/>
    </location>
</feature>
<dbReference type="PANTHER" id="PTHR10127">
    <property type="entry name" value="DISCOIDIN, CUB, EGF, LAMININ , AND ZINC METALLOPROTEASE DOMAIN CONTAINING"/>
    <property type="match status" value="1"/>
</dbReference>
<organism evidence="4">
    <name type="scientific">Musca domestica</name>
    <name type="common">House fly</name>
    <dbReference type="NCBI Taxonomy" id="7370"/>
    <lineage>
        <taxon>Eukaryota</taxon>
        <taxon>Metazoa</taxon>
        <taxon>Ecdysozoa</taxon>
        <taxon>Arthropoda</taxon>
        <taxon>Hexapoda</taxon>
        <taxon>Insecta</taxon>
        <taxon>Pterygota</taxon>
        <taxon>Neoptera</taxon>
        <taxon>Endopterygota</taxon>
        <taxon>Diptera</taxon>
        <taxon>Brachycera</taxon>
        <taxon>Muscomorpha</taxon>
        <taxon>Muscoidea</taxon>
        <taxon>Muscidae</taxon>
        <taxon>Musca</taxon>
    </lineage>
</organism>
<dbReference type="AlphaFoldDB" id="A0A1I8MEV6"/>
<keyword evidence="1 2" id="KW-0862">Zinc</keyword>
<dbReference type="InterPro" id="IPR034035">
    <property type="entry name" value="Astacin-like_dom"/>
</dbReference>
<dbReference type="InterPro" id="IPR006026">
    <property type="entry name" value="Peptidase_Metallo"/>
</dbReference>
<sequence length="270" mass="30632">MMSLRERFLLFLIGTVVVFCCEVAWSTPLPATTPLDPEESAGFVEGDMLLSDAQFQLIRGSNRLQGRNGLVDESRRWPDGIVYYKIVGDFDLAHRNAILDGMATMESRTCVRFREAESSRKHYVAITSQSGGCFTAVGYQRKVQQMNLQIFPLGEGCFRRGTILHEIMHALGFFHEQSDSQRDDFIRVVYENIVPGKEFNFDKYSSSVVTDFDVGYDYDSCLHYRAGAFSQNGEDTIVPLDPKAKIGQRVSMSEKDVKKINIMYKCPIKI</sequence>
<name>A0A1I8MEV6_MUSDO</name>
<evidence type="ECO:0000259" key="3">
    <source>
        <dbReference type="PROSITE" id="PS51864"/>
    </source>
</evidence>
<dbReference type="SMART" id="SM00235">
    <property type="entry name" value="ZnMc"/>
    <property type="match status" value="1"/>
</dbReference>
<keyword evidence="1 2" id="KW-0645">Protease</keyword>
<dbReference type="GO" id="GO:0006508">
    <property type="term" value="P:proteolysis"/>
    <property type="evidence" value="ECO:0007669"/>
    <property type="project" value="UniProtKB-KW"/>
</dbReference>
<dbReference type="PANTHER" id="PTHR10127:SF814">
    <property type="entry name" value="MEPRIN A SUBUNIT BETA"/>
    <property type="match status" value="1"/>
</dbReference>
<dbReference type="GO" id="GO:0008270">
    <property type="term" value="F:zinc ion binding"/>
    <property type="evidence" value="ECO:0007669"/>
    <property type="project" value="UniProtKB-UniRule"/>
</dbReference>
<dbReference type="SUPFAM" id="SSF55486">
    <property type="entry name" value="Metalloproteases ('zincins'), catalytic domain"/>
    <property type="match status" value="1"/>
</dbReference>
<dbReference type="KEGG" id="mde:101889357"/>
<comment type="caution">
    <text evidence="1">Lacks conserved residue(s) required for the propagation of feature annotation.</text>
</comment>
<dbReference type="EnsemblMetazoa" id="MDOA004189-RA">
    <property type="protein sequence ID" value="MDOA004189-PA"/>
    <property type="gene ID" value="MDOA004189"/>
</dbReference>
<dbReference type="VEuPathDB" id="VectorBase:MDOMA2_020544"/>
<dbReference type="OrthoDB" id="291007at2759"/>
<dbReference type="InterPro" id="IPR024079">
    <property type="entry name" value="MetalloPept_cat_dom_sf"/>
</dbReference>
<dbReference type="Pfam" id="PF01400">
    <property type="entry name" value="Astacin"/>
    <property type="match status" value="1"/>
</dbReference>
<keyword evidence="1 2" id="KW-0482">Metalloprotease</keyword>
<dbReference type="FunFam" id="3.40.390.10:FF:000037">
    <property type="entry name" value="Metalloendopeptidase"/>
    <property type="match status" value="1"/>
</dbReference>
<dbReference type="eggNOG" id="KOG3714">
    <property type="taxonomic scope" value="Eukaryota"/>
</dbReference>
<gene>
    <name evidence="4" type="primary">101889357</name>
</gene>
<evidence type="ECO:0000256" key="2">
    <source>
        <dbReference type="RuleBase" id="RU361183"/>
    </source>
</evidence>
<feature type="chain" id="PRO_5044514240" description="Metalloendopeptidase" evidence="2">
    <location>
        <begin position="27"/>
        <end position="270"/>
    </location>
</feature>
<keyword evidence="2" id="KW-0732">Signal</keyword>
<dbReference type="PRINTS" id="PR00480">
    <property type="entry name" value="ASTACIN"/>
</dbReference>
<feature type="binding site" evidence="1">
    <location>
        <position position="175"/>
    </location>
    <ligand>
        <name>Zn(2+)</name>
        <dbReference type="ChEBI" id="CHEBI:29105"/>
        <note>catalytic</note>
    </ligand>
</feature>
<feature type="binding site" evidence="1">
    <location>
        <position position="169"/>
    </location>
    <ligand>
        <name>Zn(2+)</name>
        <dbReference type="ChEBI" id="CHEBI:29105"/>
        <note>catalytic</note>
    </ligand>
</feature>
<dbReference type="CDD" id="cd04280">
    <property type="entry name" value="ZnMc_astacin_like"/>
    <property type="match status" value="1"/>
</dbReference>
<evidence type="ECO:0000313" key="4">
    <source>
        <dbReference type="EnsemblMetazoa" id="MDOA004189-PA"/>
    </source>
</evidence>
<dbReference type="EC" id="3.4.24.-" evidence="2"/>
<dbReference type="Gene3D" id="3.40.390.10">
    <property type="entry name" value="Collagenase (Catalytic Domain)"/>
    <property type="match status" value="1"/>
</dbReference>
<comment type="cofactor">
    <cofactor evidence="1 2">
        <name>Zn(2+)</name>
        <dbReference type="ChEBI" id="CHEBI:29105"/>
    </cofactor>
    <text evidence="1 2">Binds 1 zinc ion per subunit.</text>
</comment>
<feature type="signal peptide" evidence="2">
    <location>
        <begin position="1"/>
        <end position="26"/>
    </location>
</feature>
<accession>A0A1I8MEV6</accession>
<protein>
    <recommendedName>
        <fullName evidence="2">Metalloendopeptidase</fullName>
        <ecNumber evidence="2">3.4.24.-</ecNumber>
    </recommendedName>
</protein>
<dbReference type="GO" id="GO:0004222">
    <property type="term" value="F:metalloendopeptidase activity"/>
    <property type="evidence" value="ECO:0007669"/>
    <property type="project" value="UniProtKB-UniRule"/>
</dbReference>
<feature type="active site" evidence="1">
    <location>
        <position position="166"/>
    </location>
</feature>
<reference evidence="4" key="1">
    <citation type="submission" date="2020-05" db="UniProtKB">
        <authorList>
            <consortium name="EnsemblMetazoa"/>
        </authorList>
    </citation>
    <scope>IDENTIFICATION</scope>
    <source>
        <strain evidence="4">Aabys</strain>
    </source>
</reference>
<keyword evidence="1 2" id="KW-0378">Hydrolase</keyword>
<proteinExistence type="predicted"/>